<dbReference type="Pfam" id="PF22588">
    <property type="entry name" value="dCache_1_like"/>
    <property type="match status" value="1"/>
</dbReference>
<dbReference type="AlphaFoldDB" id="A0A178MYH5"/>
<dbReference type="PROSITE" id="PS50109">
    <property type="entry name" value="HIS_KIN"/>
    <property type="match status" value="1"/>
</dbReference>
<protein>
    <recommendedName>
        <fullName evidence="2">histidine kinase</fullName>
        <ecNumber evidence="2">2.7.13.3</ecNumber>
    </recommendedName>
</protein>
<dbReference type="PRINTS" id="PR00344">
    <property type="entry name" value="BCTRLSENSOR"/>
</dbReference>
<dbReference type="CDD" id="cd12914">
    <property type="entry name" value="PDC1_DGC_like"/>
    <property type="match status" value="1"/>
</dbReference>
<dbReference type="OrthoDB" id="7292380at2"/>
<dbReference type="RefSeq" id="WP_068497577.1">
    <property type="nucleotide sequence ID" value="NZ_LWQU01000075.1"/>
</dbReference>
<keyword evidence="5" id="KW-0418">Kinase</keyword>
<evidence type="ECO:0000256" key="5">
    <source>
        <dbReference type="ARBA" id="ARBA00022777"/>
    </source>
</evidence>
<dbReference type="SUPFAM" id="SSF47384">
    <property type="entry name" value="Homodimeric domain of signal transducing histidine kinase"/>
    <property type="match status" value="1"/>
</dbReference>
<dbReference type="SMART" id="SM00387">
    <property type="entry name" value="HATPase_c"/>
    <property type="match status" value="1"/>
</dbReference>
<dbReference type="InterPro" id="IPR054327">
    <property type="entry name" value="His-kinase-like_sensor"/>
</dbReference>
<dbReference type="CDD" id="cd12915">
    <property type="entry name" value="PDC2_DGC_like"/>
    <property type="match status" value="1"/>
</dbReference>
<dbReference type="PANTHER" id="PTHR43304">
    <property type="entry name" value="PHYTOCHROME-LIKE PROTEIN CPH1"/>
    <property type="match status" value="1"/>
</dbReference>
<dbReference type="Pfam" id="PF02518">
    <property type="entry name" value="HATPase_c"/>
    <property type="match status" value="1"/>
</dbReference>
<dbReference type="InterPro" id="IPR052162">
    <property type="entry name" value="Sensor_kinase/Photoreceptor"/>
</dbReference>
<dbReference type="PANTHER" id="PTHR43304:SF1">
    <property type="entry name" value="PAC DOMAIN-CONTAINING PROTEIN"/>
    <property type="match status" value="1"/>
</dbReference>
<evidence type="ECO:0000256" key="1">
    <source>
        <dbReference type="ARBA" id="ARBA00000085"/>
    </source>
</evidence>
<dbReference type="Gene3D" id="1.10.287.130">
    <property type="match status" value="1"/>
</dbReference>
<dbReference type="Gene3D" id="3.30.565.10">
    <property type="entry name" value="Histidine kinase-like ATPase, C-terminal domain"/>
    <property type="match status" value="1"/>
</dbReference>
<dbReference type="InterPro" id="IPR003594">
    <property type="entry name" value="HATPase_dom"/>
</dbReference>
<evidence type="ECO:0000256" key="2">
    <source>
        <dbReference type="ARBA" id="ARBA00012438"/>
    </source>
</evidence>
<dbReference type="Proteomes" id="UP000078543">
    <property type="component" value="Unassembled WGS sequence"/>
</dbReference>
<sequence length="557" mass="60946">MTLTWIAQRLFIPLFGMVLLALLWLTIVAQDRRAEALNTATFLLELTNYSRLLESHTHSIIRGLDQVVTHMKAEYEDNPTGFDLKAMVARSPILAGLSVQVGIIGSDGFLMISTAPISGRVYLGDREHFTIHQGQDDGRLFVSKPVLGRASGKWSIQLTRRLNKPDGSFAGVMVVSLSPDYITDIYRQIDLGRDAAIVVVGRDGIQRARAAGDDRTPGQSIIDTPYFTKLWDQREGVVEGAIASDGMAHIGAFRQMADFPLAVIVSRPQTAMAEIHAHEHTLFLATGIGGSVLLLAGSALLLMLALRQQSTEANLRQRERELIAARNDLERRNRDMEQFTEVLAHHLQEPVRLQMAFAARLQKMLGLSANDEASKALGHVVNGATRLRALLRDVQLYLAVGMLPPAHSPADSEMVLDSSLVRMNQVLAAAGAEVRRTRLPPAIIDQNRLVDIFCALIENAATHHHPDQAPLIEVSARLDDGMAIFSVSDSGPGIPEEFRERVFRVFERLNPENGKAGTGIGLPLVKKIVEAAGGRVWIESSASGGACVRFALPVRSE</sequence>
<proteinExistence type="predicted"/>
<comment type="caution">
    <text evidence="8">The sequence shown here is derived from an EMBL/GenBank/DDBJ whole genome shotgun (WGS) entry which is preliminary data.</text>
</comment>
<keyword evidence="4" id="KW-0808">Transferase</keyword>
<evidence type="ECO:0000256" key="4">
    <source>
        <dbReference type="ARBA" id="ARBA00022679"/>
    </source>
</evidence>
<evidence type="ECO:0000313" key="8">
    <source>
        <dbReference type="EMBL" id="OAN58017.1"/>
    </source>
</evidence>
<organism evidence="8 9">
    <name type="scientific">Magnetospirillum moscoviense</name>
    <dbReference type="NCBI Taxonomy" id="1437059"/>
    <lineage>
        <taxon>Bacteria</taxon>
        <taxon>Pseudomonadati</taxon>
        <taxon>Pseudomonadota</taxon>
        <taxon>Alphaproteobacteria</taxon>
        <taxon>Rhodospirillales</taxon>
        <taxon>Rhodospirillaceae</taxon>
        <taxon>Magnetospirillum</taxon>
    </lineage>
</organism>
<dbReference type="InterPro" id="IPR036890">
    <property type="entry name" value="HATPase_C_sf"/>
</dbReference>
<dbReference type="EMBL" id="LWQU01000075">
    <property type="protein sequence ID" value="OAN58017.1"/>
    <property type="molecule type" value="Genomic_DNA"/>
</dbReference>
<gene>
    <name evidence="8" type="ORF">A6A05_07540</name>
</gene>
<comment type="catalytic activity">
    <reaction evidence="1">
        <text>ATP + protein L-histidine = ADP + protein N-phospho-L-histidine.</text>
        <dbReference type="EC" id="2.7.13.3"/>
    </reaction>
</comment>
<dbReference type="STRING" id="1437059.A6A05_07540"/>
<keyword evidence="6" id="KW-0812">Transmembrane</keyword>
<name>A0A178MYH5_9PROT</name>
<dbReference type="EC" id="2.7.13.3" evidence="2"/>
<reference evidence="8 9" key="1">
    <citation type="submission" date="2016-04" db="EMBL/GenBank/DDBJ databases">
        <title>Draft genome sequence of freshwater magnetotactic bacteria Magnetospirillum marisnigri SP-1 and Magnetospirillum moscoviense BB-1.</title>
        <authorList>
            <person name="Koziaeva V."/>
            <person name="Dziuba M.V."/>
            <person name="Ivanov T.M."/>
            <person name="Kuznetsov B."/>
            <person name="Grouzdev D.S."/>
        </authorList>
    </citation>
    <scope>NUCLEOTIDE SEQUENCE [LARGE SCALE GENOMIC DNA]</scope>
    <source>
        <strain evidence="8 9">BB-1</strain>
    </source>
</reference>
<evidence type="ECO:0000256" key="6">
    <source>
        <dbReference type="SAM" id="Phobius"/>
    </source>
</evidence>
<keyword evidence="6" id="KW-1133">Transmembrane helix</keyword>
<dbReference type="GO" id="GO:0000155">
    <property type="term" value="F:phosphorelay sensor kinase activity"/>
    <property type="evidence" value="ECO:0007669"/>
    <property type="project" value="InterPro"/>
</dbReference>
<dbReference type="InterPro" id="IPR004358">
    <property type="entry name" value="Sig_transdc_His_kin-like_C"/>
</dbReference>
<evidence type="ECO:0000256" key="3">
    <source>
        <dbReference type="ARBA" id="ARBA00022553"/>
    </source>
</evidence>
<keyword evidence="9" id="KW-1185">Reference proteome</keyword>
<accession>A0A178MYH5</accession>
<keyword evidence="6" id="KW-0472">Membrane</keyword>
<dbReference type="Gene3D" id="3.30.450.20">
    <property type="entry name" value="PAS domain"/>
    <property type="match status" value="2"/>
</dbReference>
<evidence type="ECO:0000313" key="9">
    <source>
        <dbReference type="Proteomes" id="UP000078543"/>
    </source>
</evidence>
<dbReference type="InterPro" id="IPR005467">
    <property type="entry name" value="His_kinase_dom"/>
</dbReference>
<dbReference type="InterPro" id="IPR036097">
    <property type="entry name" value="HisK_dim/P_sf"/>
</dbReference>
<keyword evidence="3" id="KW-0597">Phosphoprotein</keyword>
<dbReference type="SUPFAM" id="SSF55874">
    <property type="entry name" value="ATPase domain of HSP90 chaperone/DNA topoisomerase II/histidine kinase"/>
    <property type="match status" value="1"/>
</dbReference>
<feature type="transmembrane region" description="Helical" evidence="6">
    <location>
        <begin position="282"/>
        <end position="306"/>
    </location>
</feature>
<feature type="domain" description="Histidine kinase" evidence="7">
    <location>
        <begin position="342"/>
        <end position="556"/>
    </location>
</feature>
<evidence type="ECO:0000259" key="7">
    <source>
        <dbReference type="PROSITE" id="PS50109"/>
    </source>
</evidence>